<dbReference type="PROSITE" id="PS00678">
    <property type="entry name" value="WD_REPEATS_1"/>
    <property type="match status" value="3"/>
</dbReference>
<feature type="coiled-coil region" evidence="5">
    <location>
        <begin position="426"/>
        <end position="478"/>
    </location>
</feature>
<dbReference type="SUPFAM" id="SSF48452">
    <property type="entry name" value="TPR-like"/>
    <property type="match status" value="1"/>
</dbReference>
<dbReference type="InterPro" id="IPR019775">
    <property type="entry name" value="WD40_repeat_CS"/>
</dbReference>
<dbReference type="InterPro" id="IPR001680">
    <property type="entry name" value="WD40_rpt"/>
</dbReference>
<dbReference type="Gene3D" id="1.25.40.620">
    <property type="match status" value="1"/>
</dbReference>
<dbReference type="PROSITE" id="PS50293">
    <property type="entry name" value="TPR_REGION"/>
    <property type="match status" value="2"/>
</dbReference>
<evidence type="ECO:0000313" key="8">
    <source>
        <dbReference type="Proteomes" id="UP000738376"/>
    </source>
</evidence>
<dbReference type="CDD" id="cd16383">
    <property type="entry name" value="GUN4"/>
    <property type="match status" value="1"/>
</dbReference>
<dbReference type="Gene3D" id="3.40.220.10">
    <property type="entry name" value="Leucine Aminopeptidase, subunit E, domain 1"/>
    <property type="match status" value="1"/>
</dbReference>
<evidence type="ECO:0000256" key="3">
    <source>
        <dbReference type="PROSITE-ProRule" id="PRU00221"/>
    </source>
</evidence>
<dbReference type="InterPro" id="IPR037215">
    <property type="entry name" value="GUN4-like_sf"/>
</dbReference>
<dbReference type="Pfam" id="PF01661">
    <property type="entry name" value="Macro"/>
    <property type="match status" value="1"/>
</dbReference>
<feature type="repeat" description="TPR" evidence="4">
    <location>
        <begin position="1032"/>
        <end position="1065"/>
    </location>
</feature>
<dbReference type="InterPro" id="IPR036322">
    <property type="entry name" value="WD40_repeat_dom_sf"/>
</dbReference>
<feature type="repeat" description="TPR" evidence="4">
    <location>
        <begin position="1100"/>
        <end position="1133"/>
    </location>
</feature>
<evidence type="ECO:0000256" key="1">
    <source>
        <dbReference type="ARBA" id="ARBA00022574"/>
    </source>
</evidence>
<feature type="repeat" description="WD" evidence="3">
    <location>
        <begin position="773"/>
        <end position="814"/>
    </location>
</feature>
<dbReference type="Pfam" id="PF00400">
    <property type="entry name" value="WD40"/>
    <property type="match status" value="5"/>
</dbReference>
<dbReference type="SMART" id="SM00320">
    <property type="entry name" value="WD40"/>
    <property type="match status" value="7"/>
</dbReference>
<feature type="domain" description="Macro" evidence="6">
    <location>
        <begin position="1485"/>
        <end position="1656"/>
    </location>
</feature>
<dbReference type="InterPro" id="IPR008629">
    <property type="entry name" value="GUN4-like"/>
</dbReference>
<dbReference type="CDD" id="cd00200">
    <property type="entry name" value="WD40"/>
    <property type="match status" value="1"/>
</dbReference>
<dbReference type="Gene3D" id="3.40.50.300">
    <property type="entry name" value="P-loop containing nucleotide triphosphate hydrolases"/>
    <property type="match status" value="1"/>
</dbReference>
<protein>
    <submittedName>
        <fullName evidence="7">Tetratricopeptide repeat protein</fullName>
    </submittedName>
</protein>
<keyword evidence="5" id="KW-0175">Coiled coil</keyword>
<dbReference type="InterPro" id="IPR020472">
    <property type="entry name" value="WD40_PAC1"/>
</dbReference>
<sequence>MTSSNYTYQAGGCLPANAPTYVRRQADEDLFAGIKAGEFCYVLNSRQMGKSSLRVQTMQRLQEEGFACVEIDMTSIGSQNLTADQWYASIVRNLVSGFKLSDRFNLRTWWRDHDLISSVQRFSEFIEEVLLENISQKIVIFIDEIDSVLSLPFNADDFFAAIRAFYNSRADRPKFNQLTFVLLGVATPSDLIQNKHISTPFNIGRAIELKGFEIEEAQPLTNGLAIKSANPRAVMRQIIYWTKGQPFLTQKICRLILTSDQYIDLDTEATYVKDLVKCAIINNWESQDIPEHLRTIRDRLLWRSDRTSRLLELYRKVLTTCDVVAEGNNQEQMELRLSGLVINYQNRLISHNHIYREIFNLNWIDRALASLCPYSEKMSAWLASSKLDNSYLLYGEDLQLALEWTKDKALSGNDFQFLTASQNHDKISLRRELETTIEKFKKFEQKQNVKRKATQSEIQALDAEANRALELFDSHELESLILAMKVAQNLRSLIDKEATPESYPTFTPSYVLHTILSNIKERNCLKAHKQGVNVVKFSPDGSLIATGGGDGTIVLWELSGQKIVKWNCYKTQVNDLCFSPDGKSIASTGFLNGDVYLWNLNGKQIASFRGHQGSVWNVTFSADGQQVVTVGEDSTVRFWDRSGQQLEQWNTSHGRGRGISFSVDGRYVATNSEKGLVYLKSLIQGRRFDRWITHQDWVKNIIFSPDSQKLLTINQDLKLRLWDLHGKELAKFECYPHMITSACFSSDSQQIVVGDTSGKIIIWDISGQILFHLNGHEKTVRSLSFSPNRRLLVSGGSDNTLRFWDLADEDLAFKSASYEHDLDEYLPHPDETDLFADQNLDFLLAKGYEWLDDYLDINPEQLQRSDINVNQITSSSNIDQTLVATCPYSEKMSAWLTSGKLDDSYLLHGEDLLFSLEWAKDKSLSSNDFQFLTNSLKNNKSSYIENTGTSDIDSIEQISIESSKLLSELEIQIGNDTKRLESKTRFVHPINVESDENDETISFFEDNDLSEINRERNKINLNQEKLDTSVSSNMWLSLGVSLQEESRYEEAIVAYERVIESDPANFKAWFNKGKAFEFIGKYEDAYMSYVKVTEIDPDLKYCWYEIARILRHLNKYEEEISVYDKLLDIDPKLPHPWIDRYNKVNENHPSTIWLYRSAALRRIGRFEESWVNRGTALRIRGRYDEALIAFNKAIEVNPRYYIAWYEKASIYAIQCNYDKIFENLEIAINLNTKEYCELIYLDPAFGFLYSDLRFQELISQYITAINVQHQANNYLDIGKHDYHFTNLDRYEGSCDLEFISNSGIDYTTLKDLLSSKNWLRADCETKFILLKLSGNEERGWLSGSDVTSLPCEDFQILDWLWSYYSGGRFGFRSQTLVWHSIGGSSNRADTSIETYYKFGTQVGWYKNKEWLSYSQMEFSLNSPFAHLPLLWRKKFEGYDGDWCGGSASIALKIAECKLQTKQNPEATVAKVSTKLFLSADNIDNNVVIGEIYIEDKLVRIYQGDITNLSVDVIVSSDINNLSMIGGVARRIRDIGGESIREEAKNVAPILSGQIAVTNAGILHAKKIFHTSVTTVDSLEKTILNCITRVKQKSYTSIAFPLLATGRGFPIDLAWQITLQKAVEAISQESQSLKEIVIVIYGKDLVESLDVISVLEKINREGWRSICLFSTRLKSVAVESDAPSKTS</sequence>
<feature type="repeat" description="WD" evidence="3">
    <location>
        <begin position="525"/>
        <end position="566"/>
    </location>
</feature>
<evidence type="ECO:0000256" key="4">
    <source>
        <dbReference type="PROSITE-ProRule" id="PRU00339"/>
    </source>
</evidence>
<accession>A0ABX1LQ98</accession>
<dbReference type="SMART" id="SM00506">
    <property type="entry name" value="A1pp"/>
    <property type="match status" value="1"/>
</dbReference>
<dbReference type="InterPro" id="IPR019734">
    <property type="entry name" value="TPR_rpt"/>
</dbReference>
<dbReference type="EMBL" id="JAAVJL010000001">
    <property type="protein sequence ID" value="NMF58282.1"/>
    <property type="molecule type" value="Genomic_DNA"/>
</dbReference>
<dbReference type="Gene3D" id="1.10.10.1770">
    <property type="entry name" value="Gun4-like"/>
    <property type="match status" value="1"/>
</dbReference>
<dbReference type="Pfam" id="PF13181">
    <property type="entry name" value="TPR_8"/>
    <property type="match status" value="1"/>
</dbReference>
<dbReference type="RefSeq" id="WP_169363207.1">
    <property type="nucleotide sequence ID" value="NZ_JAAVJL010000001.1"/>
</dbReference>
<feature type="repeat" description="TPR" evidence="4">
    <location>
        <begin position="1066"/>
        <end position="1099"/>
    </location>
</feature>
<dbReference type="Pfam" id="PF00515">
    <property type="entry name" value="TPR_1"/>
    <property type="match status" value="1"/>
</dbReference>
<dbReference type="InterPro" id="IPR015943">
    <property type="entry name" value="WD40/YVTN_repeat-like_dom_sf"/>
</dbReference>
<reference evidence="7 8" key="1">
    <citation type="submission" date="2020-03" db="EMBL/GenBank/DDBJ databases">
        <title>Draft Genome Sequence of 2-Methylisoborneol Producing Pseudanabaena yagii Strain GIHE-NHR1 Isolated from North Han River in South Korea.</title>
        <authorList>
            <person name="Jeong J."/>
        </authorList>
    </citation>
    <scope>NUCLEOTIDE SEQUENCE [LARGE SCALE GENOMIC DNA]</scope>
    <source>
        <strain evidence="7 8">GIHE-NHR1</strain>
    </source>
</reference>
<feature type="repeat" description="WD" evidence="3">
    <location>
        <begin position="608"/>
        <end position="640"/>
    </location>
</feature>
<keyword evidence="8" id="KW-1185">Reference proteome</keyword>
<proteinExistence type="predicted"/>
<keyword evidence="2" id="KW-0677">Repeat</keyword>
<dbReference type="InterPro" id="IPR002589">
    <property type="entry name" value="Macro_dom"/>
</dbReference>
<dbReference type="Pfam" id="PF05419">
    <property type="entry name" value="GUN4"/>
    <property type="match status" value="1"/>
</dbReference>
<gene>
    <name evidence="7" type="ORF">HC246_09675</name>
</gene>
<evidence type="ECO:0000313" key="7">
    <source>
        <dbReference type="EMBL" id="NMF58282.1"/>
    </source>
</evidence>
<dbReference type="PROSITE" id="PS50294">
    <property type="entry name" value="WD_REPEATS_REGION"/>
    <property type="match status" value="4"/>
</dbReference>
<dbReference type="Proteomes" id="UP000738376">
    <property type="component" value="Unassembled WGS sequence"/>
</dbReference>
<dbReference type="PROSITE" id="PS50082">
    <property type="entry name" value="WD_REPEATS_2"/>
    <property type="match status" value="4"/>
</dbReference>
<dbReference type="SMART" id="SM00028">
    <property type="entry name" value="TPR"/>
    <property type="match status" value="5"/>
</dbReference>
<feature type="repeat" description="TPR" evidence="4">
    <location>
        <begin position="1167"/>
        <end position="1200"/>
    </location>
</feature>
<keyword evidence="4" id="KW-0802">TPR repeat</keyword>
<dbReference type="PROSITE" id="PS50005">
    <property type="entry name" value="TPR"/>
    <property type="match status" value="4"/>
</dbReference>
<keyword evidence="1 3" id="KW-0853">WD repeat</keyword>
<dbReference type="NCBIfam" id="NF047558">
    <property type="entry name" value="TPR_END_plus"/>
    <property type="match status" value="1"/>
</dbReference>
<dbReference type="InterPro" id="IPR011990">
    <property type="entry name" value="TPR-like_helical_dom_sf"/>
</dbReference>
<dbReference type="PANTHER" id="PTHR22847:SF637">
    <property type="entry name" value="WD REPEAT DOMAIN 5B"/>
    <property type="match status" value="1"/>
</dbReference>
<dbReference type="SUPFAM" id="SSF52540">
    <property type="entry name" value="P-loop containing nucleoside triphosphate hydrolases"/>
    <property type="match status" value="1"/>
</dbReference>
<evidence type="ECO:0000256" key="2">
    <source>
        <dbReference type="ARBA" id="ARBA00022737"/>
    </source>
</evidence>
<dbReference type="PRINTS" id="PR00320">
    <property type="entry name" value="GPROTEINBRPT"/>
</dbReference>
<dbReference type="InterPro" id="IPR043472">
    <property type="entry name" value="Macro_dom-like"/>
</dbReference>
<dbReference type="Gene3D" id="1.25.40.10">
    <property type="entry name" value="Tetratricopeptide repeat domain"/>
    <property type="match status" value="2"/>
</dbReference>
<dbReference type="SUPFAM" id="SSF140869">
    <property type="entry name" value="GUN4-like"/>
    <property type="match status" value="1"/>
</dbReference>
<dbReference type="SUPFAM" id="SSF50978">
    <property type="entry name" value="WD40 repeat-like"/>
    <property type="match status" value="1"/>
</dbReference>
<dbReference type="Pfam" id="PF14516">
    <property type="entry name" value="AAA_35"/>
    <property type="match status" value="1"/>
</dbReference>
<evidence type="ECO:0000259" key="6">
    <source>
        <dbReference type="PROSITE" id="PS51154"/>
    </source>
</evidence>
<comment type="caution">
    <text evidence="7">The sequence shown here is derived from an EMBL/GenBank/DDBJ whole genome shotgun (WGS) entry which is preliminary data.</text>
</comment>
<evidence type="ECO:0000256" key="5">
    <source>
        <dbReference type="SAM" id="Coils"/>
    </source>
</evidence>
<dbReference type="SUPFAM" id="SSF52949">
    <property type="entry name" value="Macro domain-like"/>
    <property type="match status" value="1"/>
</dbReference>
<dbReference type="PANTHER" id="PTHR22847">
    <property type="entry name" value="WD40 REPEAT PROTEIN"/>
    <property type="match status" value="1"/>
</dbReference>
<dbReference type="Gene3D" id="2.130.10.10">
    <property type="entry name" value="YVTN repeat-like/Quinoprotein amine dehydrogenase"/>
    <property type="match status" value="2"/>
</dbReference>
<name>A0ABX1LQ98_9CYAN</name>
<feature type="repeat" description="WD" evidence="3">
    <location>
        <begin position="691"/>
        <end position="732"/>
    </location>
</feature>
<dbReference type="PROSITE" id="PS51154">
    <property type="entry name" value="MACRO"/>
    <property type="match status" value="1"/>
</dbReference>
<dbReference type="Pfam" id="PF13432">
    <property type="entry name" value="TPR_16"/>
    <property type="match status" value="1"/>
</dbReference>
<dbReference type="InterPro" id="IPR027417">
    <property type="entry name" value="P-loop_NTPase"/>
</dbReference>
<organism evidence="7 8">
    <name type="scientific">Pseudanabaena yagii GIHE-NHR1</name>
    <dbReference type="NCBI Taxonomy" id="2722753"/>
    <lineage>
        <taxon>Bacteria</taxon>
        <taxon>Bacillati</taxon>
        <taxon>Cyanobacteriota</taxon>
        <taxon>Cyanophyceae</taxon>
        <taxon>Pseudanabaenales</taxon>
        <taxon>Pseudanabaenaceae</taxon>
        <taxon>Pseudanabaena</taxon>
        <taxon>Pseudanabaena yagii</taxon>
    </lineage>
</organism>